<evidence type="ECO:0000256" key="5">
    <source>
        <dbReference type="ARBA" id="ARBA00022840"/>
    </source>
</evidence>
<proteinExistence type="predicted"/>
<dbReference type="InterPro" id="IPR001650">
    <property type="entry name" value="Helicase_C-like"/>
</dbReference>
<keyword evidence="6" id="KW-0238">DNA-binding</keyword>
<dbReference type="PANTHER" id="PTHR47964:SF1">
    <property type="entry name" value="ATP-DEPENDENT DNA HELICASE HOMOLOG RECG, CHLOROPLASTIC"/>
    <property type="match status" value="1"/>
</dbReference>
<evidence type="ECO:0000256" key="2">
    <source>
        <dbReference type="ARBA" id="ARBA00022763"/>
    </source>
</evidence>
<dbReference type="InterPro" id="IPR012340">
    <property type="entry name" value="NA-bd_OB-fold"/>
</dbReference>
<evidence type="ECO:0000313" key="11">
    <source>
        <dbReference type="Proteomes" id="UP000547528"/>
    </source>
</evidence>
<dbReference type="InterPro" id="IPR014001">
    <property type="entry name" value="Helicase_ATP-bd"/>
</dbReference>
<dbReference type="GO" id="GO:0005524">
    <property type="term" value="F:ATP binding"/>
    <property type="evidence" value="ECO:0007669"/>
    <property type="project" value="UniProtKB-KW"/>
</dbReference>
<gene>
    <name evidence="10" type="ORF">FHX47_000398</name>
</gene>
<dbReference type="PROSITE" id="PS51194">
    <property type="entry name" value="HELICASE_CTER"/>
    <property type="match status" value="1"/>
</dbReference>
<dbReference type="Gene3D" id="2.40.50.140">
    <property type="entry name" value="Nucleic acid-binding proteins"/>
    <property type="match status" value="1"/>
</dbReference>
<organism evidence="10 11">
    <name type="scientific">Garicola koreensis</name>
    <dbReference type="NCBI Taxonomy" id="1262554"/>
    <lineage>
        <taxon>Bacteria</taxon>
        <taxon>Bacillati</taxon>
        <taxon>Actinomycetota</taxon>
        <taxon>Actinomycetes</taxon>
        <taxon>Micrococcales</taxon>
        <taxon>Micrococcaceae</taxon>
        <taxon>Garicola</taxon>
    </lineage>
</organism>
<comment type="caution">
    <text evidence="10">The sequence shown here is derived from an EMBL/GenBank/DDBJ whole genome shotgun (WGS) entry which is preliminary data.</text>
</comment>
<dbReference type="Gene3D" id="3.40.50.300">
    <property type="entry name" value="P-loop containing nucleotide triphosphate hydrolases"/>
    <property type="match status" value="2"/>
</dbReference>
<dbReference type="InterPro" id="IPR047112">
    <property type="entry name" value="RecG/Mfd"/>
</dbReference>
<feature type="domain" description="Helicase ATP-binding" evidence="8">
    <location>
        <begin position="300"/>
        <end position="477"/>
    </location>
</feature>
<evidence type="ECO:0000313" key="10">
    <source>
        <dbReference type="EMBL" id="MBB3666805.1"/>
    </source>
</evidence>
<dbReference type="AlphaFoldDB" id="A0A7W5TPN7"/>
<dbReference type="SUPFAM" id="SSF52540">
    <property type="entry name" value="P-loop containing nucleoside triphosphate hydrolases"/>
    <property type="match status" value="2"/>
</dbReference>
<reference evidence="10 11" key="1">
    <citation type="submission" date="2020-08" db="EMBL/GenBank/DDBJ databases">
        <title>Sequencing the genomes of 1000 actinobacteria strains.</title>
        <authorList>
            <person name="Klenk H.-P."/>
        </authorList>
    </citation>
    <scope>NUCLEOTIDE SEQUENCE [LARGE SCALE GENOMIC DNA]</scope>
    <source>
        <strain evidence="10 11">DSM 28238</strain>
    </source>
</reference>
<protein>
    <submittedName>
        <fullName evidence="10">ATP-dependent DNA helicase RecG</fullName>
        <ecNumber evidence="10">3.6.4.12</ecNumber>
    </submittedName>
</protein>
<dbReference type="EC" id="3.6.4.12" evidence="10"/>
<name>A0A7W5TPN7_9MICC</name>
<keyword evidence="5" id="KW-0067">ATP-binding</keyword>
<keyword evidence="2" id="KW-0227">DNA damage</keyword>
<keyword evidence="4 10" id="KW-0347">Helicase</keyword>
<dbReference type="GO" id="GO:0006281">
    <property type="term" value="P:DNA repair"/>
    <property type="evidence" value="ECO:0007669"/>
    <property type="project" value="UniProtKB-KW"/>
</dbReference>
<evidence type="ECO:0000256" key="1">
    <source>
        <dbReference type="ARBA" id="ARBA00022741"/>
    </source>
</evidence>
<feature type="domain" description="Helicase C-terminal" evidence="9">
    <location>
        <begin position="547"/>
        <end position="715"/>
    </location>
</feature>
<dbReference type="EMBL" id="JACIBT010000001">
    <property type="protein sequence ID" value="MBB3666805.1"/>
    <property type="molecule type" value="Genomic_DNA"/>
</dbReference>
<dbReference type="SUPFAM" id="SSF50249">
    <property type="entry name" value="Nucleic acid-binding proteins"/>
    <property type="match status" value="1"/>
</dbReference>
<sequence length="785" mass="86611">MSEPVRAASPLSRLLEPKTAQKLQKGFGYTTVADLLDHFPRQYMPHNELSKFSQLREGDYATFVARVVSLSERKLHSDPRRPNPRRSNPRRVVDVVVQGDEDETLTLGFFGGAEAMRRLKVATVAMFQGKVRIFRSRPTLTNPSFDVLAGPQAQPGHAGQSFHTDIGEVLPIYPATSGISSLAIMRAVHVVLDQTDFSTWLDPIPEHIVEAERLPDLRGAYEMVHRPSGPGAPTQGWHRFRFTEALLLQGLMDRRRRLAGQQQAVPAPGTAGARLTAFDAQLPFELTEGQRECGELISSDLTRASPMNRLLQGEVGSGKTLVALRAMLQVVDSRAQAALVAPTEVLARQHLRSLRRMLGGLADETRTGLLADDQAPPLKIVMLTGSQAAAERREALLDIASGAADIVIGTHSVLGETVQFAQLGLAVVDEQHRFGVAQRNALRERYSPTPHMLVMSATPIPRSVAMTAFGDLELTVLTGMPSGRSPIDTHVVPTMLGPRWDERVWERIGEEAQAGHQVYVVCPKISARQRTQEQLDRQLLHRFGMEKDDEHVSFPTARPDGTVIHIDFSRSQALEHISKDASVDVVEQRFAAHPNLRGLRSGTLHGQLPAAESAEVMGQFESGRLQVLIATTVIEVGVDVPEATLMVILDADAFGVSTLHQLRGRIGRGQTQNNQCLLVTRMPTEHPSVQRLQEVAEHTDGMALAMLDLQRRREGDVLGVSQSGGVSTLKRLRIVTDAELIDAAATHIRQLSVEDPEWRSSPSLWRAVEDWRLQHERAEDYVHQS</sequence>
<dbReference type="InterPro" id="IPR027417">
    <property type="entry name" value="P-loop_NTPase"/>
</dbReference>
<dbReference type="Pfam" id="PF00271">
    <property type="entry name" value="Helicase_C"/>
    <property type="match status" value="1"/>
</dbReference>
<evidence type="ECO:0000259" key="8">
    <source>
        <dbReference type="PROSITE" id="PS51192"/>
    </source>
</evidence>
<evidence type="ECO:0000256" key="4">
    <source>
        <dbReference type="ARBA" id="ARBA00022806"/>
    </source>
</evidence>
<dbReference type="PROSITE" id="PS51192">
    <property type="entry name" value="HELICASE_ATP_BIND_1"/>
    <property type="match status" value="1"/>
</dbReference>
<evidence type="ECO:0000256" key="3">
    <source>
        <dbReference type="ARBA" id="ARBA00022801"/>
    </source>
</evidence>
<keyword evidence="1" id="KW-0547">Nucleotide-binding</keyword>
<dbReference type="PANTHER" id="PTHR47964">
    <property type="entry name" value="ATP-DEPENDENT DNA HELICASE HOMOLOG RECG, CHLOROPLASTIC"/>
    <property type="match status" value="1"/>
</dbReference>
<dbReference type="InterPro" id="IPR011545">
    <property type="entry name" value="DEAD/DEAH_box_helicase_dom"/>
</dbReference>
<dbReference type="Proteomes" id="UP000547528">
    <property type="component" value="Unassembled WGS sequence"/>
</dbReference>
<keyword evidence="3 10" id="KW-0378">Hydrolase</keyword>
<keyword evidence="7" id="KW-0234">DNA repair</keyword>
<evidence type="ECO:0000256" key="6">
    <source>
        <dbReference type="ARBA" id="ARBA00023125"/>
    </source>
</evidence>
<evidence type="ECO:0000256" key="7">
    <source>
        <dbReference type="ARBA" id="ARBA00023204"/>
    </source>
</evidence>
<dbReference type="SMART" id="SM00490">
    <property type="entry name" value="HELICc"/>
    <property type="match status" value="1"/>
</dbReference>
<keyword evidence="11" id="KW-1185">Reference proteome</keyword>
<dbReference type="GO" id="GO:0016787">
    <property type="term" value="F:hydrolase activity"/>
    <property type="evidence" value="ECO:0007669"/>
    <property type="project" value="UniProtKB-KW"/>
</dbReference>
<evidence type="ECO:0000259" key="9">
    <source>
        <dbReference type="PROSITE" id="PS51194"/>
    </source>
</evidence>
<accession>A0A7W5TPN7</accession>
<dbReference type="RefSeq" id="WP_183357205.1">
    <property type="nucleotide sequence ID" value="NZ_BAABKR010000008.1"/>
</dbReference>
<dbReference type="SMART" id="SM00487">
    <property type="entry name" value="DEXDc"/>
    <property type="match status" value="1"/>
</dbReference>
<dbReference type="GO" id="GO:0003678">
    <property type="term" value="F:DNA helicase activity"/>
    <property type="evidence" value="ECO:0007669"/>
    <property type="project" value="UniProtKB-EC"/>
</dbReference>
<dbReference type="Pfam" id="PF00270">
    <property type="entry name" value="DEAD"/>
    <property type="match status" value="1"/>
</dbReference>
<dbReference type="GO" id="GO:0003677">
    <property type="term" value="F:DNA binding"/>
    <property type="evidence" value="ECO:0007669"/>
    <property type="project" value="UniProtKB-KW"/>
</dbReference>